<proteinExistence type="predicted"/>
<dbReference type="PANTHER" id="PTHR21174:SF0">
    <property type="entry name" value="HD PHOSPHOHYDROLASE FAMILY PROTEIN-RELATED"/>
    <property type="match status" value="1"/>
</dbReference>
<dbReference type="AlphaFoldDB" id="A0A1R4K451"/>
<name>A0A1R4K451_9ACTN</name>
<evidence type="ECO:0000313" key="2">
    <source>
        <dbReference type="EMBL" id="SJN38972.1"/>
    </source>
</evidence>
<keyword evidence="3" id="KW-1185">Reference proteome</keyword>
<dbReference type="RefSeq" id="WP_179110687.1">
    <property type="nucleotide sequence ID" value="NZ_FUKQ01000044.1"/>
</dbReference>
<dbReference type="GO" id="GO:0016740">
    <property type="term" value="F:transferase activity"/>
    <property type="evidence" value="ECO:0007669"/>
    <property type="project" value="UniProtKB-KW"/>
</dbReference>
<reference evidence="2 3" key="1">
    <citation type="submission" date="2017-02" db="EMBL/GenBank/DDBJ databases">
        <authorList>
            <person name="Peterson S.W."/>
        </authorList>
    </citation>
    <scope>NUCLEOTIDE SEQUENCE [LARGE SCALE GENOMIC DNA]</scope>
    <source>
        <strain evidence="2 3">LSP_Lj1</strain>
    </source>
</reference>
<feature type="domain" description="DUF4031" evidence="1">
    <location>
        <begin position="2"/>
        <end position="75"/>
    </location>
</feature>
<sequence length="306" mass="33834">MILVDTPRWPAHGTVYGHLVSDASLWELHDFALTLGLDPRGFDHDHYDLAVDRWEPALAQGATLLDERDLVLRLRTGGLRVLPADHAPRRRRARARVSTVAEELLAGWGAGPHLVTAAVDALVEAHTEPARRYHDLRHVDEMLRHLEKLAQADGLKTAPVAERLAAIFHDVVYKGRAGEDERASARWAVETLGAVGAPADLVREVEGLVLLTVDHRPAPGDAAGARVSDADMAILASVPGRYHVSVRDLRLEYAHVSPQDWRSGRGHVLDTFLAQDRIFHTEHGHGVWEERARGNLANERAHPGWP</sequence>
<protein>
    <submittedName>
        <fullName evidence="2">Streptomyces venezuelae ISP5230 chloramphenicol resistance protein (Cmlv) and chloramphenicol phosphotransferase genes</fullName>
    </submittedName>
</protein>
<dbReference type="EMBL" id="FUKQ01000044">
    <property type="protein sequence ID" value="SJN38972.1"/>
    <property type="molecule type" value="Genomic_DNA"/>
</dbReference>
<dbReference type="Pfam" id="PF13223">
    <property type="entry name" value="DUF4031"/>
    <property type="match status" value="1"/>
</dbReference>
<dbReference type="PANTHER" id="PTHR21174">
    <property type="match status" value="1"/>
</dbReference>
<dbReference type="Proteomes" id="UP000188342">
    <property type="component" value="Unassembled WGS sequence"/>
</dbReference>
<organism evidence="2 3">
    <name type="scientific">Luteococcus japonicus LSP_Lj1</name>
    <dbReference type="NCBI Taxonomy" id="1255658"/>
    <lineage>
        <taxon>Bacteria</taxon>
        <taxon>Bacillati</taxon>
        <taxon>Actinomycetota</taxon>
        <taxon>Actinomycetes</taxon>
        <taxon>Propionibacteriales</taxon>
        <taxon>Propionibacteriaceae</taxon>
        <taxon>Luteococcus</taxon>
    </lineage>
</organism>
<accession>A0A1R4K451</accession>
<dbReference type="InterPro" id="IPR009218">
    <property type="entry name" value="HD_phosphohydro"/>
</dbReference>
<dbReference type="SUPFAM" id="SSF109604">
    <property type="entry name" value="HD-domain/PDEase-like"/>
    <property type="match status" value="1"/>
</dbReference>
<dbReference type="STRING" id="1255658.FM114_11265"/>
<keyword evidence="2" id="KW-0808">Transferase</keyword>
<dbReference type="InterPro" id="IPR025109">
    <property type="entry name" value="DUF4031"/>
</dbReference>
<evidence type="ECO:0000259" key="1">
    <source>
        <dbReference type="Pfam" id="PF13223"/>
    </source>
</evidence>
<dbReference type="Gene3D" id="1.10.3210.10">
    <property type="entry name" value="Hypothetical protein af1432"/>
    <property type="match status" value="1"/>
</dbReference>
<gene>
    <name evidence="2" type="ORF">FM114_11265</name>
</gene>
<evidence type="ECO:0000313" key="3">
    <source>
        <dbReference type="Proteomes" id="UP000188342"/>
    </source>
</evidence>